<dbReference type="AlphaFoldDB" id="A0A9E2L6T6"/>
<keyword evidence="1" id="KW-0732">Signal</keyword>
<dbReference type="EMBL" id="JAHLFU010000036">
    <property type="protein sequence ID" value="MBU3852623.1"/>
    <property type="molecule type" value="Genomic_DNA"/>
</dbReference>
<comment type="caution">
    <text evidence="2">The sequence shown here is derived from an EMBL/GenBank/DDBJ whole genome shotgun (WGS) entry which is preliminary data.</text>
</comment>
<dbReference type="InterPro" id="IPR006530">
    <property type="entry name" value="YD"/>
</dbReference>
<evidence type="ECO:0000256" key="1">
    <source>
        <dbReference type="SAM" id="SignalP"/>
    </source>
</evidence>
<accession>A0A9E2L6T6</accession>
<dbReference type="NCBIfam" id="TIGR01643">
    <property type="entry name" value="YD_repeat_2x"/>
    <property type="match status" value="1"/>
</dbReference>
<protein>
    <recommendedName>
        <fullName evidence="4">YD repeat-containing protein</fullName>
    </recommendedName>
</protein>
<evidence type="ECO:0000313" key="2">
    <source>
        <dbReference type="EMBL" id="MBU3852623.1"/>
    </source>
</evidence>
<proteinExistence type="predicted"/>
<evidence type="ECO:0000313" key="3">
    <source>
        <dbReference type="Proteomes" id="UP000823865"/>
    </source>
</evidence>
<organism evidence="2 3">
    <name type="scientific">Candidatus Paraprevotella stercoravium</name>
    <dbReference type="NCBI Taxonomy" id="2838725"/>
    <lineage>
        <taxon>Bacteria</taxon>
        <taxon>Pseudomonadati</taxon>
        <taxon>Bacteroidota</taxon>
        <taxon>Bacteroidia</taxon>
        <taxon>Bacteroidales</taxon>
        <taxon>Prevotellaceae</taxon>
        <taxon>Paraprevotella</taxon>
    </lineage>
</organism>
<feature type="chain" id="PRO_5039600198" description="YD repeat-containing protein" evidence="1">
    <location>
        <begin position="25"/>
        <end position="1018"/>
    </location>
</feature>
<gene>
    <name evidence="2" type="ORF">H9789_02105</name>
</gene>
<dbReference type="Proteomes" id="UP000823865">
    <property type="component" value="Unassembled WGS sequence"/>
</dbReference>
<feature type="signal peptide" evidence="1">
    <location>
        <begin position="1"/>
        <end position="24"/>
    </location>
</feature>
<reference evidence="2" key="2">
    <citation type="submission" date="2021-04" db="EMBL/GenBank/DDBJ databases">
        <authorList>
            <person name="Gilroy R."/>
        </authorList>
    </citation>
    <scope>NUCLEOTIDE SEQUENCE</scope>
    <source>
        <strain evidence="2">G3-2149</strain>
    </source>
</reference>
<sequence length="1018" mass="115076">MKRYLRLLTSFLLAGYMSMPMVCAQEDLPYQVPSVPTSPQAEAFKRYGDVAVNPGTGVPDISIPLFEINHHGYRLPLALRYSPSPVSPGYNYDVFGRGWALSVSSCISRSIEGMPDERTDFELDTERLDVSYSVSPNIPDNLNLKYDLFTAVLPDGSSFEFVIMKNYQGKIQYVISDSRKVKISYTSTTHNITAFKVIDEQGIEYDFAGADTSFSGTGAAITPYGTAYVSWQLTSIRLPHSQEPITFSYGKTIKADFGRSQQEYVARFHHSYRNSEKFDLRTYTLARQYAYQMKLLTAITYGDTSILIDYTDSENTATYNYADCIRILDGDTLVREINFTQHQSGLHSSVLGSGLKCSTLDSVTLTGSDGNTSEVYGCEYAGASFSFSGTDHWGYLNTNSRQTGVANLNLFMGFDVSQGFGGSFVKDVAKDANDVSPLDKVKLTNAPFNFRAPANATSHCLLKRLIYPTGGYTEFTFENHEFLSQTDASGNYIADRKRRVKATAAGFRIREIADYTAEGICSGRRIYCYGPTQYESMGMEGIGYYTHTGTGEPTIDPNIENYMSFEASRNVPMYIPYMVKGLDPRGKHDSFDNVFTIDNDNYASQWEYYCTFCAFNFRRLLDGRQSVVYPEVTVYYMKETGANVDCSPAHCDGKTVYKYDIYEPGPQDTLFFEYPQYFGQLLYYVPQPFRYNLLKEQLDYRSSGQEYRLVRSEKRNWFYSGTSVTGYDYCNPYGTTQYIPANTFLRSLFTTTRKNLGYATLNYKEVKTYDDLGSSFQESESYGYAYGNVLSSKIRTAGSLRREWTWIRPKATSSETTDTIIQKMLDKNMLSPILEEECSNNCGYRYDYEEFSVDDGSKLLLPFRIYETSGGSDYLHTEILSYTSNGNPLETVAKNGLHTVYLWSYGDRYLIGEIKNATLSDVETAVSSVLGMSVNDLSKMSAPDITKLKSLRNHSALSDTQVSVFTYKPLVGVTSVTDPSGKTIYYDYDPLGRLKESYYYEGNTKCSLQEYEYHYANQ</sequence>
<name>A0A9E2L6T6_9BACT</name>
<reference evidence="2" key="1">
    <citation type="journal article" date="2021" name="PeerJ">
        <title>Extensive microbial diversity within the chicken gut microbiome revealed by metagenomics and culture.</title>
        <authorList>
            <person name="Gilroy R."/>
            <person name="Ravi A."/>
            <person name="Getino M."/>
            <person name="Pursley I."/>
            <person name="Horton D.L."/>
            <person name="Alikhan N.F."/>
            <person name="Baker D."/>
            <person name="Gharbi K."/>
            <person name="Hall N."/>
            <person name="Watson M."/>
            <person name="Adriaenssens E.M."/>
            <person name="Foster-Nyarko E."/>
            <person name="Jarju S."/>
            <person name="Secka A."/>
            <person name="Antonio M."/>
            <person name="Oren A."/>
            <person name="Chaudhuri R.R."/>
            <person name="La Ragione R."/>
            <person name="Hildebrand F."/>
            <person name="Pallen M.J."/>
        </authorList>
    </citation>
    <scope>NUCLEOTIDE SEQUENCE</scope>
    <source>
        <strain evidence="2">G3-2149</strain>
    </source>
</reference>
<evidence type="ECO:0008006" key="4">
    <source>
        <dbReference type="Google" id="ProtNLM"/>
    </source>
</evidence>